<evidence type="ECO:0000313" key="2">
    <source>
        <dbReference type="Proteomes" id="UP000730618"/>
    </source>
</evidence>
<reference evidence="1 2" key="1">
    <citation type="submission" date="2021-06" db="EMBL/GenBank/DDBJ databases">
        <authorList>
            <person name="Criscuolo A."/>
        </authorList>
    </citation>
    <scope>NUCLEOTIDE SEQUENCE [LARGE SCALE GENOMIC DNA]</scope>
    <source>
        <strain evidence="2">CIP 111802</strain>
    </source>
</reference>
<keyword evidence="2" id="KW-1185">Reference proteome</keyword>
<sequence length="685" mass="79229">MKLSEKLIRTEQNRFVGRGPELELMHRHAAGKWEWQWLHIHGQGGIGKSTLLSRFKSEWTHSRSLLLDGGRGIHRKEDVLEMLSEQLQEPGDAGLDINAGHDHILRRVNQLSEQSDRGLILLIDVFEKWRPVEDWFSQWVQELESSVRIVSAGRHPLTGAWLRNGWASLIFSMPLPTLTPADVEGYALKRGISDRESQSRLVRFSGCVPLAMTLAAEVILRGDGCETFEHKEQIRLITVLMDELLHGLPPAVRRLFEAATVMWRFNEERLISVLDGEFDVETFREFVSLPFVIANSDGWMLHDAVRAWAQDDLLRRKPHFYEQMRRKALKHIHSEEKSNAQMRNKLGMDKLYLHEHPLVRNTCFSGQLDDLELRECMECDLPAIQSLYIRYMNVVAPSSRNEHHLEGMLRPIWHADPSSYVTVWQQNRLIAFYGMIPLHERTLSVLADEPLLKPFIRGFRPVPKAYLSCFTAIEPELEGSARAFIVNSLMNHYRAAEWLLTFTCYKEWFSVFELCGFVRAAWADAATVFGTEYRAFALDLAHEDFLAILDRMLTHRIEEQETEAETETAQPPDVHLLKQVLRAWSRLPRESTFADAYTRLYPHRTMTGESQDNSGRSIQQDVLGMIARLAEGDHREQLWAKLLTYAYIQEIRPHERVAERLGLSSATYYRHLNKALERLHQLLSG</sequence>
<evidence type="ECO:0000313" key="1">
    <source>
        <dbReference type="EMBL" id="CAG7659032.1"/>
    </source>
</evidence>
<dbReference type="RefSeq" id="WP_218103399.1">
    <property type="nucleotide sequence ID" value="NZ_CAJVCE010000055.1"/>
</dbReference>
<dbReference type="EMBL" id="CAJVCE010000055">
    <property type="protein sequence ID" value="CAG7659032.1"/>
    <property type="molecule type" value="Genomic_DNA"/>
</dbReference>
<accession>A0ABN7U207</accession>
<name>A0ABN7U207_9BACL</name>
<dbReference type="Proteomes" id="UP000730618">
    <property type="component" value="Unassembled WGS sequence"/>
</dbReference>
<protein>
    <recommendedName>
        <fullName evidence="3">ATP-binding protein</fullName>
    </recommendedName>
</protein>
<comment type="caution">
    <text evidence="1">The sequence shown here is derived from an EMBL/GenBank/DDBJ whole genome shotgun (WGS) entry which is preliminary data.</text>
</comment>
<proteinExistence type="predicted"/>
<gene>
    <name evidence="1" type="ORF">PAECIP111802_07285</name>
</gene>
<organism evidence="1 2">
    <name type="scientific">Paenibacillus allorhizosphaerae</name>
    <dbReference type="NCBI Taxonomy" id="2849866"/>
    <lineage>
        <taxon>Bacteria</taxon>
        <taxon>Bacillati</taxon>
        <taxon>Bacillota</taxon>
        <taxon>Bacilli</taxon>
        <taxon>Bacillales</taxon>
        <taxon>Paenibacillaceae</taxon>
        <taxon>Paenibacillus</taxon>
    </lineage>
</organism>
<evidence type="ECO:0008006" key="3">
    <source>
        <dbReference type="Google" id="ProtNLM"/>
    </source>
</evidence>